<gene>
    <name evidence="3" type="ORF">MNBD_CHLOROFLEXI01-765</name>
</gene>
<feature type="domain" description="J" evidence="2">
    <location>
        <begin position="115"/>
        <end position="159"/>
    </location>
</feature>
<dbReference type="InterPro" id="IPR001623">
    <property type="entry name" value="DnaJ_domain"/>
</dbReference>
<accession>A0A3B0UP36</accession>
<dbReference type="AlphaFoldDB" id="A0A3B0UP36"/>
<dbReference type="Gene3D" id="1.10.287.110">
    <property type="entry name" value="DnaJ domain"/>
    <property type="match status" value="1"/>
</dbReference>
<sequence>MAINSESTAEKVKRLRLQLDQLRTEMLAAEAELDNQLEDVQAFEFRFEAHVGQMLDELAVLESEVDNYLTRIKLMRHEQSLADKAQPFEPVDEQFRQAWRHDPETAVSQKRSSPPPASQAQLKKIYRQLARQFHPDLAVDEADRRYRTDKMAAINDAYQARSMVELMALAKELEAHESRRQAVQPVDEEMVQALQEEVERCRRRLRAIENELQNLPNRSMVDLALQAKLAQREGRDLLAEMVEELERKIARKSAERDMLRSQFNNL</sequence>
<dbReference type="Pfam" id="PF00226">
    <property type="entry name" value="DnaJ"/>
    <property type="match status" value="1"/>
</dbReference>
<name>A0A3B0UP36_9ZZZZ</name>
<dbReference type="SUPFAM" id="SSF46565">
    <property type="entry name" value="Chaperone J-domain"/>
    <property type="match status" value="1"/>
</dbReference>
<reference evidence="3" key="1">
    <citation type="submission" date="2018-06" db="EMBL/GenBank/DDBJ databases">
        <authorList>
            <person name="Zhirakovskaya E."/>
        </authorList>
    </citation>
    <scope>NUCLEOTIDE SEQUENCE</scope>
</reference>
<feature type="coiled-coil region" evidence="1">
    <location>
        <begin position="191"/>
        <end position="262"/>
    </location>
</feature>
<feature type="coiled-coil region" evidence="1">
    <location>
        <begin position="5"/>
        <end position="78"/>
    </location>
</feature>
<dbReference type="CDD" id="cd06257">
    <property type="entry name" value="DnaJ"/>
    <property type="match status" value="1"/>
</dbReference>
<organism evidence="3">
    <name type="scientific">hydrothermal vent metagenome</name>
    <dbReference type="NCBI Taxonomy" id="652676"/>
    <lineage>
        <taxon>unclassified sequences</taxon>
        <taxon>metagenomes</taxon>
        <taxon>ecological metagenomes</taxon>
    </lineage>
</organism>
<proteinExistence type="predicted"/>
<keyword evidence="1" id="KW-0175">Coiled coil</keyword>
<dbReference type="InterPro" id="IPR036869">
    <property type="entry name" value="J_dom_sf"/>
</dbReference>
<dbReference type="EMBL" id="UOEU01000406">
    <property type="protein sequence ID" value="VAW32921.1"/>
    <property type="molecule type" value="Genomic_DNA"/>
</dbReference>
<protein>
    <recommendedName>
        <fullName evidence="2">J domain-containing protein</fullName>
    </recommendedName>
</protein>
<evidence type="ECO:0000259" key="2">
    <source>
        <dbReference type="Pfam" id="PF00226"/>
    </source>
</evidence>
<evidence type="ECO:0000256" key="1">
    <source>
        <dbReference type="SAM" id="Coils"/>
    </source>
</evidence>
<evidence type="ECO:0000313" key="3">
    <source>
        <dbReference type="EMBL" id="VAW32921.1"/>
    </source>
</evidence>